<evidence type="ECO:0000256" key="4">
    <source>
        <dbReference type="ARBA" id="ARBA00023015"/>
    </source>
</evidence>
<dbReference type="SMART" id="SM00430">
    <property type="entry name" value="HOLI"/>
    <property type="match status" value="1"/>
</dbReference>
<dbReference type="EMBL" id="BTRK01000004">
    <property type="protein sequence ID" value="GMR46494.1"/>
    <property type="molecule type" value="Genomic_DNA"/>
</dbReference>
<accession>A0AAN5CLE0</accession>
<evidence type="ECO:0000256" key="8">
    <source>
        <dbReference type="ARBA" id="ARBA00023242"/>
    </source>
</evidence>
<dbReference type="PANTHER" id="PTHR46011:SF6">
    <property type="entry name" value="HIGH ZINC ACTIVATED NUCLEAR RECEPTOR PROTEIN"/>
    <property type="match status" value="1"/>
</dbReference>
<dbReference type="SMART" id="SM00399">
    <property type="entry name" value="ZnF_C4"/>
    <property type="match status" value="1"/>
</dbReference>
<name>A0AAN5CLE0_9BILA</name>
<evidence type="ECO:0000313" key="13">
    <source>
        <dbReference type="Proteomes" id="UP001328107"/>
    </source>
</evidence>
<keyword evidence="1 9" id="KW-0479">Metal-binding</keyword>
<evidence type="ECO:0000256" key="3">
    <source>
        <dbReference type="ARBA" id="ARBA00022833"/>
    </source>
</evidence>
<evidence type="ECO:0000259" key="10">
    <source>
        <dbReference type="PROSITE" id="PS51030"/>
    </source>
</evidence>
<keyword evidence="6 9" id="KW-0804">Transcription</keyword>
<evidence type="ECO:0008006" key="14">
    <source>
        <dbReference type="Google" id="ProtNLM"/>
    </source>
</evidence>
<comment type="subcellular location">
    <subcellularLocation>
        <location evidence="9">Nucleus</location>
    </subcellularLocation>
</comment>
<dbReference type="GO" id="GO:0008270">
    <property type="term" value="F:zinc ion binding"/>
    <property type="evidence" value="ECO:0007669"/>
    <property type="project" value="UniProtKB-KW"/>
</dbReference>
<dbReference type="PROSITE" id="PS00031">
    <property type="entry name" value="NUCLEAR_REC_DBD_1"/>
    <property type="match status" value="1"/>
</dbReference>
<feature type="non-terminal residue" evidence="12">
    <location>
        <position position="1"/>
    </location>
</feature>
<gene>
    <name evidence="12" type="ORF">PMAYCL1PPCAC_16689</name>
</gene>
<evidence type="ECO:0000256" key="9">
    <source>
        <dbReference type="RuleBase" id="RU004334"/>
    </source>
</evidence>
<feature type="domain" description="Nuclear receptor" evidence="10">
    <location>
        <begin position="10"/>
        <end position="86"/>
    </location>
</feature>
<comment type="similarity">
    <text evidence="9">Belongs to the nuclear hormone receptor family.</text>
</comment>
<keyword evidence="8 9" id="KW-0539">Nucleus</keyword>
<keyword evidence="7 9" id="KW-0675">Receptor</keyword>
<reference evidence="13" key="1">
    <citation type="submission" date="2022-10" db="EMBL/GenBank/DDBJ databases">
        <title>Genome assembly of Pristionchus species.</title>
        <authorList>
            <person name="Yoshida K."/>
            <person name="Sommer R.J."/>
        </authorList>
    </citation>
    <scope>NUCLEOTIDE SEQUENCE [LARGE SCALE GENOMIC DNA]</scope>
    <source>
        <strain evidence="13">RS5460</strain>
    </source>
</reference>
<organism evidence="12 13">
    <name type="scientific">Pristionchus mayeri</name>
    <dbReference type="NCBI Taxonomy" id="1317129"/>
    <lineage>
        <taxon>Eukaryota</taxon>
        <taxon>Metazoa</taxon>
        <taxon>Ecdysozoa</taxon>
        <taxon>Nematoda</taxon>
        <taxon>Chromadorea</taxon>
        <taxon>Rhabditida</taxon>
        <taxon>Rhabditina</taxon>
        <taxon>Diplogasteromorpha</taxon>
        <taxon>Diplogasteroidea</taxon>
        <taxon>Neodiplogasteridae</taxon>
        <taxon>Pristionchus</taxon>
    </lineage>
</organism>
<comment type="caution">
    <text evidence="12">The sequence shown here is derived from an EMBL/GenBank/DDBJ whole genome shotgun (WGS) entry which is preliminary data.</text>
</comment>
<dbReference type="InterPro" id="IPR035500">
    <property type="entry name" value="NHR-like_dom_sf"/>
</dbReference>
<dbReference type="GO" id="GO:0003700">
    <property type="term" value="F:DNA-binding transcription factor activity"/>
    <property type="evidence" value="ECO:0007669"/>
    <property type="project" value="InterPro"/>
</dbReference>
<dbReference type="InterPro" id="IPR001628">
    <property type="entry name" value="Znf_hrmn_rcpt"/>
</dbReference>
<evidence type="ECO:0000256" key="7">
    <source>
        <dbReference type="ARBA" id="ARBA00023170"/>
    </source>
</evidence>
<dbReference type="InterPro" id="IPR000536">
    <property type="entry name" value="Nucl_hrmn_rcpt_lig-bd"/>
</dbReference>
<protein>
    <recommendedName>
        <fullName evidence="14">Nuclear receptor</fullName>
    </recommendedName>
</protein>
<evidence type="ECO:0000256" key="5">
    <source>
        <dbReference type="ARBA" id="ARBA00023125"/>
    </source>
</evidence>
<dbReference type="Gene3D" id="1.10.565.10">
    <property type="entry name" value="Retinoid X Receptor"/>
    <property type="match status" value="1"/>
</dbReference>
<keyword evidence="4 9" id="KW-0805">Transcription regulation</keyword>
<dbReference type="GO" id="GO:0043565">
    <property type="term" value="F:sequence-specific DNA binding"/>
    <property type="evidence" value="ECO:0007669"/>
    <property type="project" value="InterPro"/>
</dbReference>
<dbReference type="PROSITE" id="PS51843">
    <property type="entry name" value="NR_LBD"/>
    <property type="match status" value="1"/>
</dbReference>
<dbReference type="PRINTS" id="PR00047">
    <property type="entry name" value="STROIDFINGER"/>
</dbReference>
<keyword evidence="13" id="KW-1185">Reference proteome</keyword>
<evidence type="ECO:0000256" key="1">
    <source>
        <dbReference type="ARBA" id="ARBA00022723"/>
    </source>
</evidence>
<dbReference type="SUPFAM" id="SSF57716">
    <property type="entry name" value="Glucocorticoid receptor-like (DNA-binding domain)"/>
    <property type="match status" value="1"/>
</dbReference>
<evidence type="ECO:0000313" key="12">
    <source>
        <dbReference type="EMBL" id="GMR46494.1"/>
    </source>
</evidence>
<feature type="domain" description="NR LBD" evidence="11">
    <location>
        <begin position="108"/>
        <end position="369"/>
    </location>
</feature>
<evidence type="ECO:0000256" key="6">
    <source>
        <dbReference type="ARBA" id="ARBA00023163"/>
    </source>
</evidence>
<evidence type="ECO:0000259" key="11">
    <source>
        <dbReference type="PROSITE" id="PS51843"/>
    </source>
</evidence>
<dbReference type="Proteomes" id="UP001328107">
    <property type="component" value="Unassembled WGS sequence"/>
</dbReference>
<dbReference type="InterPro" id="IPR013088">
    <property type="entry name" value="Znf_NHR/GATA"/>
</dbReference>
<dbReference type="AlphaFoldDB" id="A0AAN5CLE0"/>
<dbReference type="Pfam" id="PF00104">
    <property type="entry name" value="Hormone_recep"/>
    <property type="match status" value="1"/>
</dbReference>
<keyword evidence="5 9" id="KW-0238">DNA-binding</keyword>
<dbReference type="Pfam" id="PF00105">
    <property type="entry name" value="zf-C4"/>
    <property type="match status" value="1"/>
</dbReference>
<proteinExistence type="inferred from homology"/>
<dbReference type="PROSITE" id="PS51030">
    <property type="entry name" value="NUCLEAR_REC_DBD_2"/>
    <property type="match status" value="1"/>
</dbReference>
<keyword evidence="2 9" id="KW-0863">Zinc-finger</keyword>
<dbReference type="SUPFAM" id="SSF48508">
    <property type="entry name" value="Nuclear receptor ligand-binding domain"/>
    <property type="match status" value="1"/>
</dbReference>
<evidence type="ECO:0000256" key="2">
    <source>
        <dbReference type="ARBA" id="ARBA00022771"/>
    </source>
</evidence>
<dbReference type="PANTHER" id="PTHR46011">
    <property type="entry name" value="NUCLEAR HORMONE RECEPTOR FAMILY MEMBER NHR-86-RELATED"/>
    <property type="match status" value="1"/>
</dbReference>
<sequence>RATMADALEFRECLVCTTPITATHFGMDTCRACSSFFKRVKTSGKSYNCRRGDGKCSVITAKKAVCRSCRFEKCLAIGLKYDGPLRINKKAQEDSPDPAHPLNLTSATAETVVDRIGRQFNTSMETRRVQERVFLSKCDETARIPHPTEELYVTSYDTLLRTYDFVITATWELFKTCFPSLQALTLSEQEQLFGQFLPKFSMMEAHYRTRKIWGSAGDYLIASALVCADLRNPDSWVGRNDGGSNRKSLIESIAQYTNEQCEIIVPMMNRVQMTAKEFHASLALLLCDCDAAQDASPLLDEIQKEVIDELQHYYKMALGLADFSTRLGNLMTLVHTVRECAALYQEFFRAQVALFDMYTAQEKFMKLFL</sequence>
<keyword evidence="3 9" id="KW-0862">Zinc</keyword>
<dbReference type="GO" id="GO:0005634">
    <property type="term" value="C:nucleus"/>
    <property type="evidence" value="ECO:0007669"/>
    <property type="project" value="UniProtKB-SubCell"/>
</dbReference>
<dbReference type="Gene3D" id="3.30.50.10">
    <property type="entry name" value="Erythroid Transcription Factor GATA-1, subunit A"/>
    <property type="match status" value="1"/>
</dbReference>